<dbReference type="Proteomes" id="UP000826271">
    <property type="component" value="Unassembled WGS sequence"/>
</dbReference>
<dbReference type="EMBL" id="WHWC01000165">
    <property type="protein sequence ID" value="KAG8362937.1"/>
    <property type="molecule type" value="Genomic_DNA"/>
</dbReference>
<accession>A0AAV6W3Q6</accession>
<keyword evidence="3" id="KW-1185">Reference proteome</keyword>
<organism evidence="2 3">
    <name type="scientific">Buddleja alternifolia</name>
    <dbReference type="NCBI Taxonomy" id="168488"/>
    <lineage>
        <taxon>Eukaryota</taxon>
        <taxon>Viridiplantae</taxon>
        <taxon>Streptophyta</taxon>
        <taxon>Embryophyta</taxon>
        <taxon>Tracheophyta</taxon>
        <taxon>Spermatophyta</taxon>
        <taxon>Magnoliopsida</taxon>
        <taxon>eudicotyledons</taxon>
        <taxon>Gunneridae</taxon>
        <taxon>Pentapetalae</taxon>
        <taxon>asterids</taxon>
        <taxon>lamiids</taxon>
        <taxon>Lamiales</taxon>
        <taxon>Scrophulariaceae</taxon>
        <taxon>Buddlejeae</taxon>
        <taxon>Buddleja</taxon>
    </lineage>
</organism>
<reference evidence="2" key="1">
    <citation type="submission" date="2019-10" db="EMBL/GenBank/DDBJ databases">
        <authorList>
            <person name="Zhang R."/>
            <person name="Pan Y."/>
            <person name="Wang J."/>
            <person name="Ma R."/>
            <person name="Yu S."/>
        </authorList>
    </citation>
    <scope>NUCLEOTIDE SEQUENCE</scope>
    <source>
        <strain evidence="2">LA-IB0</strain>
        <tissue evidence="2">Leaf</tissue>
    </source>
</reference>
<dbReference type="AlphaFoldDB" id="A0AAV6W3Q6"/>
<evidence type="ECO:0000313" key="2">
    <source>
        <dbReference type="EMBL" id="KAG8362937.1"/>
    </source>
</evidence>
<protein>
    <recommendedName>
        <fullName evidence="4">Transmembrane protein</fullName>
    </recommendedName>
</protein>
<evidence type="ECO:0000256" key="1">
    <source>
        <dbReference type="SAM" id="Phobius"/>
    </source>
</evidence>
<evidence type="ECO:0000313" key="3">
    <source>
        <dbReference type="Proteomes" id="UP000826271"/>
    </source>
</evidence>
<evidence type="ECO:0008006" key="4">
    <source>
        <dbReference type="Google" id="ProtNLM"/>
    </source>
</evidence>
<name>A0AAV6W3Q6_9LAMI</name>
<proteinExistence type="predicted"/>
<keyword evidence="1" id="KW-0812">Transmembrane</keyword>
<keyword evidence="1" id="KW-1133">Transmembrane helix</keyword>
<gene>
    <name evidence="2" type="ORF">BUALT_BualtUnG0021600</name>
</gene>
<feature type="transmembrane region" description="Helical" evidence="1">
    <location>
        <begin position="62"/>
        <end position="81"/>
    </location>
</feature>
<keyword evidence="1" id="KW-0472">Membrane</keyword>
<comment type="caution">
    <text evidence="2">The sequence shown here is derived from an EMBL/GenBank/DDBJ whole genome shotgun (WGS) entry which is preliminary data.</text>
</comment>
<sequence length="98" mass="11244">MSAVSLSVSVEFHRRREFGPLGRLTTKEEGFLLAIIPGLLRGRNQLESKVVKLKKDNRKVKMLIVITWILWTYFSLGWIVAGKWKKSGGEDDKNKMLV</sequence>